<dbReference type="GeneID" id="6011522"/>
<dbReference type="EMBL" id="AACS02000012">
    <property type="protein sequence ID" value="EAU86824.1"/>
    <property type="molecule type" value="Genomic_DNA"/>
</dbReference>
<reference evidence="1 2" key="1">
    <citation type="journal article" date="2010" name="Proc. Natl. Acad. Sci. U.S.A.">
        <title>Insights into evolution of multicellular fungi from the assembled chromosomes of the mushroom Coprinopsis cinerea (Coprinus cinereus).</title>
        <authorList>
            <person name="Stajich J.E."/>
            <person name="Wilke S.K."/>
            <person name="Ahren D."/>
            <person name="Au C.H."/>
            <person name="Birren B.W."/>
            <person name="Borodovsky M."/>
            <person name="Burns C."/>
            <person name="Canback B."/>
            <person name="Casselton L.A."/>
            <person name="Cheng C.K."/>
            <person name="Deng J."/>
            <person name="Dietrich F.S."/>
            <person name="Fargo D.C."/>
            <person name="Farman M.L."/>
            <person name="Gathman A.C."/>
            <person name="Goldberg J."/>
            <person name="Guigo R."/>
            <person name="Hoegger P.J."/>
            <person name="Hooker J.B."/>
            <person name="Huggins A."/>
            <person name="James T.Y."/>
            <person name="Kamada T."/>
            <person name="Kilaru S."/>
            <person name="Kodira C."/>
            <person name="Kues U."/>
            <person name="Kupfer D."/>
            <person name="Kwan H.S."/>
            <person name="Lomsadze A."/>
            <person name="Li W."/>
            <person name="Lilly W.W."/>
            <person name="Ma L.J."/>
            <person name="Mackey A.J."/>
            <person name="Manning G."/>
            <person name="Martin F."/>
            <person name="Muraguchi H."/>
            <person name="Natvig D.O."/>
            <person name="Palmerini H."/>
            <person name="Ramesh M.A."/>
            <person name="Rehmeyer C.J."/>
            <person name="Roe B.A."/>
            <person name="Shenoy N."/>
            <person name="Stanke M."/>
            <person name="Ter-Hovhannisyan V."/>
            <person name="Tunlid A."/>
            <person name="Velagapudi R."/>
            <person name="Vision T.J."/>
            <person name="Zeng Q."/>
            <person name="Zolan M.E."/>
            <person name="Pukkila P.J."/>
        </authorList>
    </citation>
    <scope>NUCLEOTIDE SEQUENCE [LARGE SCALE GENOMIC DNA]</scope>
    <source>
        <strain evidence="2">Okayama-7 / 130 / ATCC MYA-4618 / FGSC 9003</strain>
    </source>
</reference>
<name>A8NMW8_COPC7</name>
<gene>
    <name evidence="1" type="ORF">CC1G_12529</name>
</gene>
<sequence>MATVLTSTVEGDLRAILKLLTVLQASCQSISDIYEKFGDCQSSSCERTASFPHLSSALPFPDPQLLDQLDEAKKAKRHALRELRAATRLASLAIRQIEETERFTPTTKPHPALVEMRGLLVEKMLDSFLPDLLVKATKNENSLDVEFRKAQRFISDALVYC</sequence>
<dbReference type="RefSeq" id="XP_001835004.1">
    <property type="nucleotide sequence ID" value="XM_001834952.1"/>
</dbReference>
<evidence type="ECO:0000313" key="1">
    <source>
        <dbReference type="EMBL" id="EAU86824.1"/>
    </source>
</evidence>
<protein>
    <submittedName>
        <fullName evidence="1">Uncharacterized protein</fullName>
    </submittedName>
</protein>
<dbReference type="VEuPathDB" id="FungiDB:CC1G_12529"/>
<evidence type="ECO:0000313" key="2">
    <source>
        <dbReference type="Proteomes" id="UP000001861"/>
    </source>
</evidence>
<dbReference type="Proteomes" id="UP000001861">
    <property type="component" value="Unassembled WGS sequence"/>
</dbReference>
<organism evidence="1 2">
    <name type="scientific">Coprinopsis cinerea (strain Okayama-7 / 130 / ATCC MYA-4618 / FGSC 9003)</name>
    <name type="common">Inky cap fungus</name>
    <name type="synonym">Hormographiella aspergillata</name>
    <dbReference type="NCBI Taxonomy" id="240176"/>
    <lineage>
        <taxon>Eukaryota</taxon>
        <taxon>Fungi</taxon>
        <taxon>Dikarya</taxon>
        <taxon>Basidiomycota</taxon>
        <taxon>Agaricomycotina</taxon>
        <taxon>Agaricomycetes</taxon>
        <taxon>Agaricomycetidae</taxon>
        <taxon>Agaricales</taxon>
        <taxon>Agaricineae</taxon>
        <taxon>Psathyrellaceae</taxon>
        <taxon>Coprinopsis</taxon>
    </lineage>
</organism>
<keyword evidence="2" id="KW-1185">Reference proteome</keyword>
<dbReference type="InParanoid" id="A8NMW8"/>
<dbReference type="KEGG" id="cci:CC1G_12529"/>
<proteinExistence type="predicted"/>
<dbReference type="AlphaFoldDB" id="A8NMW8"/>
<comment type="caution">
    <text evidence="1">The sequence shown here is derived from an EMBL/GenBank/DDBJ whole genome shotgun (WGS) entry which is preliminary data.</text>
</comment>
<accession>A8NMW8</accession>